<comment type="caution">
    <text evidence="1">The sequence shown here is derived from an EMBL/GenBank/DDBJ whole genome shotgun (WGS) entry which is preliminary data.</text>
</comment>
<evidence type="ECO:0000313" key="1">
    <source>
        <dbReference type="EMBL" id="MQL78013.1"/>
    </source>
</evidence>
<proteinExistence type="predicted"/>
<dbReference type="Proteomes" id="UP000652761">
    <property type="component" value="Unassembled WGS sequence"/>
</dbReference>
<dbReference type="AlphaFoldDB" id="A0A843U9J1"/>
<sequence length="64" mass="7157">NPATFSQSFLTNLIYWIHLYIAFDQLDSLKDSSSTSSFPAVEVDQKTKSIEDLGVDEIAKRSGM</sequence>
<gene>
    <name evidence="1" type="ORF">Taro_010422</name>
</gene>
<evidence type="ECO:0000313" key="2">
    <source>
        <dbReference type="Proteomes" id="UP000652761"/>
    </source>
</evidence>
<feature type="non-terminal residue" evidence="1">
    <location>
        <position position="64"/>
    </location>
</feature>
<dbReference type="EMBL" id="NMUH01000377">
    <property type="protein sequence ID" value="MQL78013.1"/>
    <property type="molecule type" value="Genomic_DNA"/>
</dbReference>
<protein>
    <submittedName>
        <fullName evidence="1">Uncharacterized protein</fullName>
    </submittedName>
</protein>
<organism evidence="1 2">
    <name type="scientific">Colocasia esculenta</name>
    <name type="common">Wild taro</name>
    <name type="synonym">Arum esculentum</name>
    <dbReference type="NCBI Taxonomy" id="4460"/>
    <lineage>
        <taxon>Eukaryota</taxon>
        <taxon>Viridiplantae</taxon>
        <taxon>Streptophyta</taxon>
        <taxon>Embryophyta</taxon>
        <taxon>Tracheophyta</taxon>
        <taxon>Spermatophyta</taxon>
        <taxon>Magnoliopsida</taxon>
        <taxon>Liliopsida</taxon>
        <taxon>Araceae</taxon>
        <taxon>Aroideae</taxon>
        <taxon>Colocasieae</taxon>
        <taxon>Colocasia</taxon>
    </lineage>
</organism>
<name>A0A843U9J1_COLES</name>
<reference evidence="1" key="1">
    <citation type="submission" date="2017-07" db="EMBL/GenBank/DDBJ databases">
        <title>Taro Niue Genome Assembly and Annotation.</title>
        <authorList>
            <person name="Atibalentja N."/>
            <person name="Keating K."/>
            <person name="Fields C.J."/>
        </authorList>
    </citation>
    <scope>NUCLEOTIDE SEQUENCE</scope>
    <source>
        <strain evidence="1">Niue_2</strain>
        <tissue evidence="1">Leaf</tissue>
    </source>
</reference>
<feature type="non-terminal residue" evidence="1">
    <location>
        <position position="1"/>
    </location>
</feature>
<accession>A0A843U9J1</accession>
<keyword evidence="2" id="KW-1185">Reference proteome</keyword>